<name>A0A0H4IT63_9CAUD</name>
<dbReference type="Proteomes" id="UP000202763">
    <property type="component" value="Segment"/>
</dbReference>
<dbReference type="GeneID" id="26796680"/>
<reference evidence="1 2" key="1">
    <citation type="submission" date="2015-05" db="EMBL/GenBank/DDBJ databases">
        <authorList>
            <person name="Wang D.B."/>
            <person name="Wang M."/>
        </authorList>
    </citation>
    <scope>NUCLEOTIDE SEQUENCE [LARGE SCALE GENOMIC DNA]</scope>
</reference>
<dbReference type="EMBL" id="KR534323">
    <property type="protein sequence ID" value="AKO61086.1"/>
    <property type="molecule type" value="Genomic_DNA"/>
</dbReference>
<dbReference type="RefSeq" id="YP_009225619.1">
    <property type="nucleotide sequence ID" value="NC_029094.1"/>
</dbReference>
<protein>
    <submittedName>
        <fullName evidence="1">Uncharacterized protein</fullName>
    </submittedName>
</protein>
<sequence>MQQYNNIETGYITTSKDFYRSTTMALREEGVNDVVDDYYLTDGLSDSDSVYVNSAFYGDSCDYVYSDWN</sequence>
<keyword evidence="2" id="KW-1185">Reference proteome</keyword>
<proteinExistence type="predicted"/>
<accession>A0A0H4IT63</accession>
<dbReference type="KEGG" id="vg:26796680"/>
<evidence type="ECO:0000313" key="2">
    <source>
        <dbReference type="Proteomes" id="UP000202763"/>
    </source>
</evidence>
<organism evidence="1 2">
    <name type="scientific">Pseudoalteromonas phage H101</name>
    <dbReference type="NCBI Taxonomy" id="1654919"/>
    <lineage>
        <taxon>Viruses</taxon>
        <taxon>Duplodnaviria</taxon>
        <taxon>Heunggongvirae</taxon>
        <taxon>Uroviricota</taxon>
        <taxon>Caudoviricetes</taxon>
        <taxon>Shandongvirus</taxon>
        <taxon>Shandongvirus H101</taxon>
    </lineage>
</organism>
<evidence type="ECO:0000313" key="1">
    <source>
        <dbReference type="EMBL" id="AKO61086.1"/>
    </source>
</evidence>